<dbReference type="Pfam" id="PF04229">
    <property type="entry name" value="GrpB"/>
    <property type="match status" value="1"/>
</dbReference>
<dbReference type="EMBL" id="CP071182">
    <property type="protein sequence ID" value="QSO50019.1"/>
    <property type="molecule type" value="Genomic_DNA"/>
</dbReference>
<protein>
    <submittedName>
        <fullName evidence="1">GrpB family protein</fullName>
    </submittedName>
</protein>
<dbReference type="KEGG" id="afx:JZ786_20215"/>
<dbReference type="Gene3D" id="3.30.460.10">
    <property type="entry name" value="Beta Polymerase, domain 2"/>
    <property type="match status" value="1"/>
</dbReference>
<proteinExistence type="predicted"/>
<sequence length="173" mass="20271">MVKVQVVDYNDNWVSLFQQEADKLKRMLGDELIEIYHIGSTSVPQLHAKPIIDIMPVVRNIDRIDTYNSQMELIGYECMGEFGIPGRRYFRKGGDKRTHHVHVFEVDDNNVQRHLAFRDYLRTHLDDATRYASLKRDLAEKFPNDIQAYMDGKNALVKDIEKKAVAWYQVREA</sequence>
<evidence type="ECO:0000313" key="2">
    <source>
        <dbReference type="Proteomes" id="UP000663505"/>
    </source>
</evidence>
<dbReference type="InterPro" id="IPR007344">
    <property type="entry name" value="GrpB/CoaE"/>
</dbReference>
<dbReference type="AlphaFoldDB" id="A0A9X7W3M0"/>
<organism evidence="1 2">
    <name type="scientific">Alicyclobacillus mengziensis</name>
    <dbReference type="NCBI Taxonomy" id="2931921"/>
    <lineage>
        <taxon>Bacteria</taxon>
        <taxon>Bacillati</taxon>
        <taxon>Bacillota</taxon>
        <taxon>Bacilli</taxon>
        <taxon>Bacillales</taxon>
        <taxon>Alicyclobacillaceae</taxon>
        <taxon>Alicyclobacillus</taxon>
    </lineage>
</organism>
<gene>
    <name evidence="1" type="ORF">JZ786_20215</name>
</gene>
<accession>A0A9X7W3M0</accession>
<dbReference type="PANTHER" id="PTHR34822:SF1">
    <property type="entry name" value="GRPB FAMILY PROTEIN"/>
    <property type="match status" value="1"/>
</dbReference>
<dbReference type="PANTHER" id="PTHR34822">
    <property type="entry name" value="GRPB DOMAIN PROTEIN (AFU_ORTHOLOGUE AFUA_1G01530)"/>
    <property type="match status" value="1"/>
</dbReference>
<name>A0A9X7W3M0_9BACL</name>
<dbReference type="Proteomes" id="UP000663505">
    <property type="component" value="Chromosome"/>
</dbReference>
<reference evidence="1 2" key="1">
    <citation type="submission" date="2021-02" db="EMBL/GenBank/DDBJ databases">
        <title>Alicyclobacillus curvatus sp. nov. and Alicyclobacillus mengziensis sp. nov., two acidophilic bacteria isolated from acid mine drainage.</title>
        <authorList>
            <person name="Huang Y."/>
        </authorList>
    </citation>
    <scope>NUCLEOTIDE SEQUENCE [LARGE SCALE GENOMIC DNA]</scope>
    <source>
        <strain evidence="1 2">S30H14</strain>
    </source>
</reference>
<evidence type="ECO:0000313" key="1">
    <source>
        <dbReference type="EMBL" id="QSO50019.1"/>
    </source>
</evidence>
<dbReference type="InterPro" id="IPR043519">
    <property type="entry name" value="NT_sf"/>
</dbReference>
<dbReference type="SUPFAM" id="SSF81301">
    <property type="entry name" value="Nucleotidyltransferase"/>
    <property type="match status" value="1"/>
</dbReference>
<keyword evidence="2" id="KW-1185">Reference proteome</keyword>